<feature type="transmembrane region" description="Helical" evidence="1">
    <location>
        <begin position="362"/>
        <end position="389"/>
    </location>
</feature>
<evidence type="ECO:0000256" key="1">
    <source>
        <dbReference type="SAM" id="Phobius"/>
    </source>
</evidence>
<feature type="transmembrane region" description="Helical" evidence="1">
    <location>
        <begin position="165"/>
        <end position="186"/>
    </location>
</feature>
<keyword evidence="1" id="KW-0472">Membrane</keyword>
<organism evidence="2">
    <name type="scientific">Enterocloster bolteae</name>
    <dbReference type="NCBI Taxonomy" id="208479"/>
    <lineage>
        <taxon>Bacteria</taxon>
        <taxon>Bacillati</taxon>
        <taxon>Bacillota</taxon>
        <taxon>Clostridia</taxon>
        <taxon>Lachnospirales</taxon>
        <taxon>Lachnospiraceae</taxon>
        <taxon>Enterocloster</taxon>
    </lineage>
</organism>
<keyword evidence="1" id="KW-1133">Transmembrane helix</keyword>
<keyword evidence="1" id="KW-0812">Transmembrane</keyword>
<reference evidence="2" key="1">
    <citation type="submission" date="2019-11" db="EMBL/GenBank/DDBJ databases">
        <authorList>
            <person name="Feng L."/>
        </authorList>
    </citation>
    <scope>NUCLEOTIDE SEQUENCE</scope>
    <source>
        <strain evidence="2">CbolteaeLFYP116</strain>
    </source>
</reference>
<name>A0A6N2T029_9FIRM</name>
<feature type="transmembrane region" description="Helical" evidence="1">
    <location>
        <begin position="7"/>
        <end position="25"/>
    </location>
</feature>
<feature type="transmembrane region" description="Helical" evidence="1">
    <location>
        <begin position="124"/>
        <end position="145"/>
    </location>
</feature>
<evidence type="ECO:0008006" key="3">
    <source>
        <dbReference type="Google" id="ProtNLM"/>
    </source>
</evidence>
<feature type="transmembrane region" description="Helical" evidence="1">
    <location>
        <begin position="238"/>
        <end position="260"/>
    </location>
</feature>
<gene>
    <name evidence="2" type="ORF">CBLFYP116_01399</name>
</gene>
<dbReference type="GeneID" id="23112007"/>
<feature type="transmembrane region" description="Helical" evidence="1">
    <location>
        <begin position="58"/>
        <end position="75"/>
    </location>
</feature>
<dbReference type="RefSeq" id="WP_002574436.1">
    <property type="nucleotide sequence ID" value="NZ_BAABZS010000001.1"/>
</dbReference>
<feature type="transmembrane region" description="Helical" evidence="1">
    <location>
        <begin position="207"/>
        <end position="232"/>
    </location>
</feature>
<evidence type="ECO:0000313" key="2">
    <source>
        <dbReference type="EMBL" id="VYS98088.1"/>
    </source>
</evidence>
<dbReference type="EMBL" id="CACRTF010000010">
    <property type="protein sequence ID" value="VYS98088.1"/>
    <property type="molecule type" value="Genomic_DNA"/>
</dbReference>
<proteinExistence type="predicted"/>
<feature type="transmembrane region" description="Helical" evidence="1">
    <location>
        <begin position="95"/>
        <end position="112"/>
    </location>
</feature>
<sequence length="414" mass="47143">MIYRSQKFSLLDWIALVGFTSYYILPSVSARVGILQIVLISIVYILISTQFKVSIEALRYFAIFVIIGLLYALLVDATDISNTTSNLFFKKFYSKFYQLFMMFFPLFLLKIVRLKATNHKKNILILMGFLLILYVEITTRTALEINANVTRSWGNYSDELRKLNIGHYGFVYSIPIVIALLSITFFKSRPVIVKSTTAVLIITQMSFLLIAQYTLAVFAAIVGMLFFLMIHYSGSKKIVILSIVIIGLLPLVPSLIKLAADTVPSESMSIRLYEVYSFFMWGDGSGYNLSGRIELYEKSIIAFFRSPIWGNRSLNFYGHATFLVIPAMLGLMGAIPFYYVYFHSYKKIKESLGDKGRQFIPIFAILLFVGFTNPIEAALPLMFVTWFLAPLVIEQLCSSDNHAETRLKNETVEN</sequence>
<dbReference type="AlphaFoldDB" id="A0A6N2T029"/>
<protein>
    <recommendedName>
        <fullName evidence="3">O-antigen ligase domain-containing protein</fullName>
    </recommendedName>
</protein>
<feature type="transmembrane region" description="Helical" evidence="1">
    <location>
        <begin position="316"/>
        <end position="341"/>
    </location>
</feature>
<accession>A0A6N2T029</accession>